<dbReference type="PROSITE" id="PS50853">
    <property type="entry name" value="FN3"/>
    <property type="match status" value="1"/>
</dbReference>
<feature type="domain" description="Fibronectin type-III" evidence="2">
    <location>
        <begin position="229"/>
        <end position="318"/>
    </location>
</feature>
<organism evidence="3 4">
    <name type="scientific">Hymenobacter koreensis</name>
    <dbReference type="NCBI Taxonomy" id="1084523"/>
    <lineage>
        <taxon>Bacteria</taxon>
        <taxon>Pseudomonadati</taxon>
        <taxon>Bacteroidota</taxon>
        <taxon>Cytophagia</taxon>
        <taxon>Cytophagales</taxon>
        <taxon>Hymenobacteraceae</taxon>
        <taxon>Hymenobacter</taxon>
    </lineage>
</organism>
<sequence length="320" mass="33345">MKTIILFALLSSGTLLQAQAQQPISLNAARTAGPGATVTVRGVVTNGPELGNIRYVQDKDGGLAAFSNKLPGFTDLVPGDSVELNGTLKNYNSLLEMDPVISFKKLGRGRPVQPKVVPAADVAKVLNEANEGRLVKLTGVKRLTTMGGSPVTTIAGNFNYLIDGQGGALARVSVSSEGPNGLVGKEVPTGEFDLIGIVGQHSPTGTPTGYQLLPRLVTDMVQGGGMPVIVGEPVPISVSKSTITVRFETLNPGTTKIEYGATPALGGMVNDATPTKLHSMELTDLQPGTTYYVRVSSTNSVGTSTSEAVPMITSTKNRTR</sequence>
<dbReference type="Gene3D" id="2.60.40.10">
    <property type="entry name" value="Immunoglobulins"/>
    <property type="match status" value="1"/>
</dbReference>
<dbReference type="CDD" id="cd00063">
    <property type="entry name" value="FN3"/>
    <property type="match status" value="1"/>
</dbReference>
<dbReference type="InterPro" id="IPR003961">
    <property type="entry name" value="FN3_dom"/>
</dbReference>
<evidence type="ECO:0000259" key="2">
    <source>
        <dbReference type="PROSITE" id="PS50853"/>
    </source>
</evidence>
<dbReference type="EMBL" id="BAABHA010000010">
    <property type="protein sequence ID" value="GAA4385076.1"/>
    <property type="molecule type" value="Genomic_DNA"/>
</dbReference>
<proteinExistence type="predicted"/>
<protein>
    <recommendedName>
        <fullName evidence="2">Fibronectin type-III domain-containing protein</fullName>
    </recommendedName>
</protein>
<evidence type="ECO:0000313" key="3">
    <source>
        <dbReference type="EMBL" id="GAA4385076.1"/>
    </source>
</evidence>
<feature type="chain" id="PRO_5046612331" description="Fibronectin type-III domain-containing protein" evidence="1">
    <location>
        <begin position="21"/>
        <end position="320"/>
    </location>
</feature>
<evidence type="ECO:0000256" key="1">
    <source>
        <dbReference type="SAM" id="SignalP"/>
    </source>
</evidence>
<dbReference type="InterPro" id="IPR013783">
    <property type="entry name" value="Ig-like_fold"/>
</dbReference>
<dbReference type="SMART" id="SM00060">
    <property type="entry name" value="FN3"/>
    <property type="match status" value="1"/>
</dbReference>
<feature type="signal peptide" evidence="1">
    <location>
        <begin position="1"/>
        <end position="20"/>
    </location>
</feature>
<evidence type="ECO:0000313" key="4">
    <source>
        <dbReference type="Proteomes" id="UP001500454"/>
    </source>
</evidence>
<name>A0ABP8J4V5_9BACT</name>
<dbReference type="InterPro" id="IPR036116">
    <property type="entry name" value="FN3_sf"/>
</dbReference>
<dbReference type="RefSeq" id="WP_345225230.1">
    <property type="nucleotide sequence ID" value="NZ_BAABHA010000010.1"/>
</dbReference>
<comment type="caution">
    <text evidence="3">The sequence shown here is derived from an EMBL/GenBank/DDBJ whole genome shotgun (WGS) entry which is preliminary data.</text>
</comment>
<accession>A0ABP8J4V5</accession>
<keyword evidence="1" id="KW-0732">Signal</keyword>
<keyword evidence="4" id="KW-1185">Reference proteome</keyword>
<dbReference type="Proteomes" id="UP001500454">
    <property type="component" value="Unassembled WGS sequence"/>
</dbReference>
<reference evidence="4" key="1">
    <citation type="journal article" date="2019" name="Int. J. Syst. Evol. Microbiol.">
        <title>The Global Catalogue of Microorganisms (GCM) 10K type strain sequencing project: providing services to taxonomists for standard genome sequencing and annotation.</title>
        <authorList>
            <consortium name="The Broad Institute Genomics Platform"/>
            <consortium name="The Broad Institute Genome Sequencing Center for Infectious Disease"/>
            <person name="Wu L."/>
            <person name="Ma J."/>
        </authorList>
    </citation>
    <scope>NUCLEOTIDE SEQUENCE [LARGE SCALE GENOMIC DNA]</scope>
    <source>
        <strain evidence="4">JCM 17924</strain>
    </source>
</reference>
<gene>
    <name evidence="3" type="ORF">GCM10023186_28070</name>
</gene>
<dbReference type="SUPFAM" id="SSF49265">
    <property type="entry name" value="Fibronectin type III"/>
    <property type="match status" value="1"/>
</dbReference>